<dbReference type="PANTHER" id="PTHR34154:SF10">
    <property type="entry name" value="ASL1-LIKE GLYCOSYL HYDROLASE CATALYTIC DOMAIN-CONTAINING PROTEIN"/>
    <property type="match status" value="1"/>
</dbReference>
<dbReference type="Proteomes" id="UP000799771">
    <property type="component" value="Unassembled WGS sequence"/>
</dbReference>
<dbReference type="InterPro" id="IPR017853">
    <property type="entry name" value="GH"/>
</dbReference>
<keyword evidence="4" id="KW-1185">Reference proteome</keyword>
<dbReference type="GO" id="GO:0016787">
    <property type="term" value="F:hydrolase activity"/>
    <property type="evidence" value="ECO:0007669"/>
    <property type="project" value="UniProtKB-KW"/>
</dbReference>
<keyword evidence="3" id="KW-0378">Hydrolase</keyword>
<dbReference type="SUPFAM" id="SSF51445">
    <property type="entry name" value="(Trans)glycosidases"/>
    <property type="match status" value="1"/>
</dbReference>
<evidence type="ECO:0000313" key="4">
    <source>
        <dbReference type="Proteomes" id="UP000799771"/>
    </source>
</evidence>
<protein>
    <submittedName>
        <fullName evidence="3">Glycoside hydrolase family 128 protein</fullName>
    </submittedName>
</protein>
<dbReference type="InterPro" id="IPR024655">
    <property type="entry name" value="Asl1_glyco_hydro_catalytic"/>
</dbReference>
<keyword evidence="1" id="KW-0732">Signal</keyword>
<feature type="chain" id="PRO_5025476243" evidence="1">
    <location>
        <begin position="20"/>
        <end position="277"/>
    </location>
</feature>
<feature type="signal peptide" evidence="1">
    <location>
        <begin position="1"/>
        <end position="19"/>
    </location>
</feature>
<dbReference type="EMBL" id="ML977500">
    <property type="protein sequence ID" value="KAF2132829.1"/>
    <property type="molecule type" value="Genomic_DNA"/>
</dbReference>
<dbReference type="GO" id="GO:0009277">
    <property type="term" value="C:fungal-type cell wall"/>
    <property type="evidence" value="ECO:0007669"/>
    <property type="project" value="TreeGrafter"/>
</dbReference>
<dbReference type="PANTHER" id="PTHR34154">
    <property type="entry name" value="ALKALI-SENSITIVE LINKAGE PROTEIN 1"/>
    <property type="match status" value="1"/>
</dbReference>
<dbReference type="RefSeq" id="XP_033527216.1">
    <property type="nucleotide sequence ID" value="XM_033663310.1"/>
</dbReference>
<organism evidence="3 4">
    <name type="scientific">Dothidotthia symphoricarpi CBS 119687</name>
    <dbReference type="NCBI Taxonomy" id="1392245"/>
    <lineage>
        <taxon>Eukaryota</taxon>
        <taxon>Fungi</taxon>
        <taxon>Dikarya</taxon>
        <taxon>Ascomycota</taxon>
        <taxon>Pezizomycotina</taxon>
        <taxon>Dothideomycetes</taxon>
        <taxon>Pleosporomycetidae</taxon>
        <taxon>Pleosporales</taxon>
        <taxon>Dothidotthiaceae</taxon>
        <taxon>Dothidotthia</taxon>
    </lineage>
</organism>
<dbReference type="Gene3D" id="3.20.20.80">
    <property type="entry name" value="Glycosidases"/>
    <property type="match status" value="1"/>
</dbReference>
<dbReference type="AlphaFoldDB" id="A0A6A6ALL7"/>
<dbReference type="InterPro" id="IPR053183">
    <property type="entry name" value="ASL1"/>
</dbReference>
<evidence type="ECO:0000313" key="3">
    <source>
        <dbReference type="EMBL" id="KAF2132829.1"/>
    </source>
</evidence>
<name>A0A6A6ALL7_9PLEO</name>
<dbReference type="Pfam" id="PF11790">
    <property type="entry name" value="Glyco_hydro_cc"/>
    <property type="match status" value="1"/>
</dbReference>
<dbReference type="OrthoDB" id="5985073at2759"/>
<evidence type="ECO:0000256" key="1">
    <source>
        <dbReference type="SAM" id="SignalP"/>
    </source>
</evidence>
<feature type="domain" description="Asl1-like glycosyl hydrolase catalytic" evidence="2">
    <location>
        <begin position="52"/>
        <end position="271"/>
    </location>
</feature>
<dbReference type="GO" id="GO:0071966">
    <property type="term" value="P:fungal-type cell wall polysaccharide metabolic process"/>
    <property type="evidence" value="ECO:0007669"/>
    <property type="project" value="TreeGrafter"/>
</dbReference>
<reference evidence="3" key="1">
    <citation type="journal article" date="2020" name="Stud. Mycol.">
        <title>101 Dothideomycetes genomes: a test case for predicting lifestyles and emergence of pathogens.</title>
        <authorList>
            <person name="Haridas S."/>
            <person name="Albert R."/>
            <person name="Binder M."/>
            <person name="Bloem J."/>
            <person name="Labutti K."/>
            <person name="Salamov A."/>
            <person name="Andreopoulos B."/>
            <person name="Baker S."/>
            <person name="Barry K."/>
            <person name="Bills G."/>
            <person name="Bluhm B."/>
            <person name="Cannon C."/>
            <person name="Castanera R."/>
            <person name="Culley D."/>
            <person name="Daum C."/>
            <person name="Ezra D."/>
            <person name="Gonzalez J."/>
            <person name="Henrissat B."/>
            <person name="Kuo A."/>
            <person name="Liang C."/>
            <person name="Lipzen A."/>
            <person name="Lutzoni F."/>
            <person name="Magnuson J."/>
            <person name="Mondo S."/>
            <person name="Nolan M."/>
            <person name="Ohm R."/>
            <person name="Pangilinan J."/>
            <person name="Park H.-J."/>
            <person name="Ramirez L."/>
            <person name="Alfaro M."/>
            <person name="Sun H."/>
            <person name="Tritt A."/>
            <person name="Yoshinaga Y."/>
            <person name="Zwiers L.-H."/>
            <person name="Turgeon B."/>
            <person name="Goodwin S."/>
            <person name="Spatafora J."/>
            <person name="Crous P."/>
            <person name="Grigoriev I."/>
        </authorList>
    </citation>
    <scope>NUCLEOTIDE SEQUENCE</scope>
    <source>
        <strain evidence="3">CBS 119687</strain>
    </source>
</reference>
<accession>A0A6A6ALL7</accession>
<evidence type="ECO:0000259" key="2">
    <source>
        <dbReference type="Pfam" id="PF11790"/>
    </source>
</evidence>
<dbReference type="GeneID" id="54403742"/>
<gene>
    <name evidence="3" type="ORF">P153DRAFT_284221</name>
</gene>
<sequence>MKSTFFSLALAGLSSMVDASPVTMKPRGVAGKRGLAFPKQASTGVAGSTYTQNFKNYPQITWMYDWEAVIDGEALDVEFVPQLHSGESWCADGWAANVAAAQKKYKVSHVLSFNEPDQSGGGGTNMAVSDAVSTHKKYIQPLAAQGLRIGSPAVTNGAEAGKGLSYLSSFMAGCTGCQIDFVTAHWYAWAKAEDFKTYFTNMHKQFGKPIWITEFGVSEGDADAFLAEVLPWLDQQSWIERYAYFMAAPAAGAEKYLVSAAGALSSTGKVYAETASY</sequence>
<proteinExistence type="predicted"/>